<dbReference type="InterPro" id="IPR044840">
    <property type="entry name" value="Nup188"/>
</dbReference>
<dbReference type="Gene3D" id="1.25.10.70">
    <property type="match status" value="1"/>
</dbReference>
<dbReference type="InterPro" id="IPR048883">
    <property type="entry name" value="Nup188_N-subdom_III"/>
</dbReference>
<evidence type="ECO:0000256" key="3">
    <source>
        <dbReference type="ARBA" id="ARBA00022816"/>
    </source>
</evidence>
<reference evidence="10 11" key="1">
    <citation type="submission" date="2016-07" db="EMBL/GenBank/DDBJ databases">
        <title>Pervasive Adenine N6-methylation of Active Genes in Fungi.</title>
        <authorList>
            <consortium name="DOE Joint Genome Institute"/>
            <person name="Mondo S.J."/>
            <person name="Dannebaum R.O."/>
            <person name="Kuo R.C."/>
            <person name="Labutti K."/>
            <person name="Haridas S."/>
            <person name="Kuo A."/>
            <person name="Salamov A."/>
            <person name="Ahrendt S.R."/>
            <person name="Lipzen A."/>
            <person name="Sullivan W."/>
            <person name="Andreopoulos W.B."/>
            <person name="Clum A."/>
            <person name="Lindquist E."/>
            <person name="Daum C."/>
            <person name="Ramamoorthy G.K."/>
            <person name="Gryganskyi A."/>
            <person name="Culley D."/>
            <person name="Magnuson J.K."/>
            <person name="James T.Y."/>
            <person name="O'Malley M.A."/>
            <person name="Stajich J.E."/>
            <person name="Spatafora J.W."/>
            <person name="Visel A."/>
            <person name="Grigoriev I.V."/>
        </authorList>
    </citation>
    <scope>NUCLEOTIDE SEQUENCE [LARGE SCALE GENOMIC DNA]</scope>
    <source>
        <strain evidence="10 11">CBS 129021</strain>
    </source>
</reference>
<comment type="subcellular location">
    <subcellularLocation>
        <location evidence="1">Nucleus</location>
        <location evidence="1">Nuclear pore complex</location>
    </subcellularLocation>
</comment>
<dbReference type="PANTHER" id="PTHR31431:SF1">
    <property type="entry name" value="NUCLEOPORIN NUP188"/>
    <property type="match status" value="1"/>
</dbReference>
<dbReference type="EMBL" id="MCFJ01000008">
    <property type="protein sequence ID" value="ORY63556.1"/>
    <property type="molecule type" value="Genomic_DNA"/>
</dbReference>
<dbReference type="InterPro" id="IPR041634">
    <property type="entry name" value="Nup188_C"/>
</dbReference>
<keyword evidence="5" id="KW-0811">Translocation</keyword>
<protein>
    <submittedName>
        <fullName evidence="10">Nucleoporin subcomplex protein binding to Pom34-domain-containing protein</fullName>
    </submittedName>
</protein>
<feature type="domain" description="Nucleoporin Nup188 N-terminal subdomain III" evidence="9">
    <location>
        <begin position="785"/>
        <end position="1162"/>
    </location>
</feature>
<dbReference type="InParanoid" id="A0A1Y2DWP4"/>
<dbReference type="GeneID" id="63772294"/>
<dbReference type="STRING" id="1141098.A0A1Y2DWP4"/>
<dbReference type="FunCoup" id="A0A1Y2DWP4">
    <property type="interactions" value="128"/>
</dbReference>
<organism evidence="10 11">
    <name type="scientific">Pseudomassariella vexata</name>
    <dbReference type="NCBI Taxonomy" id="1141098"/>
    <lineage>
        <taxon>Eukaryota</taxon>
        <taxon>Fungi</taxon>
        <taxon>Dikarya</taxon>
        <taxon>Ascomycota</taxon>
        <taxon>Pezizomycotina</taxon>
        <taxon>Sordariomycetes</taxon>
        <taxon>Xylariomycetidae</taxon>
        <taxon>Amphisphaeriales</taxon>
        <taxon>Pseudomassariaceae</taxon>
        <taxon>Pseudomassariella</taxon>
    </lineage>
</organism>
<dbReference type="Proteomes" id="UP000193689">
    <property type="component" value="Unassembled WGS sequence"/>
</dbReference>
<dbReference type="GO" id="GO:0006606">
    <property type="term" value="P:protein import into nucleus"/>
    <property type="evidence" value="ECO:0007669"/>
    <property type="project" value="TreeGrafter"/>
</dbReference>
<keyword evidence="11" id="KW-1185">Reference proteome</keyword>
<evidence type="ECO:0000256" key="1">
    <source>
        <dbReference type="ARBA" id="ARBA00004567"/>
    </source>
</evidence>
<accession>A0A1Y2DWP4</accession>
<keyword evidence="3" id="KW-0509">mRNA transport</keyword>
<dbReference type="GO" id="GO:0017056">
    <property type="term" value="F:structural constituent of nuclear pore"/>
    <property type="evidence" value="ECO:0007669"/>
    <property type="project" value="InterPro"/>
</dbReference>
<dbReference type="GO" id="GO:0044611">
    <property type="term" value="C:nuclear pore inner ring"/>
    <property type="evidence" value="ECO:0007669"/>
    <property type="project" value="TreeGrafter"/>
</dbReference>
<dbReference type="PANTHER" id="PTHR31431">
    <property type="entry name" value="NUCLEOPORIN NUP188 HOMOLOG"/>
    <property type="match status" value="1"/>
</dbReference>
<evidence type="ECO:0000259" key="8">
    <source>
        <dbReference type="Pfam" id="PF18378"/>
    </source>
</evidence>
<evidence type="ECO:0000259" key="9">
    <source>
        <dbReference type="Pfam" id="PF21093"/>
    </source>
</evidence>
<evidence type="ECO:0000313" key="10">
    <source>
        <dbReference type="EMBL" id="ORY63556.1"/>
    </source>
</evidence>
<keyword evidence="7" id="KW-0539">Nucleus</keyword>
<proteinExistence type="predicted"/>
<comment type="caution">
    <text evidence="10">The sequence shown here is derived from an EMBL/GenBank/DDBJ whole genome shotgun (WGS) entry which is preliminary data.</text>
</comment>
<dbReference type="Pfam" id="PF21094">
    <property type="entry name" value="Nup188_SH3-like"/>
    <property type="match status" value="1"/>
</dbReference>
<dbReference type="GO" id="GO:0051028">
    <property type="term" value="P:mRNA transport"/>
    <property type="evidence" value="ECO:0007669"/>
    <property type="project" value="UniProtKB-KW"/>
</dbReference>
<sequence>MAPLLVDKVYLPDLEPCLKGETAILSWRLVALALADNTGHRQSSQTIVDFLTNPQVQTFFTKPSTTFEAPAGDNDPYKQTFETRTSAVQVTPTPNDKYDVAAIKEDSVWLSKNARINLIAALRVVLIEFQSRARSQLTGPVSSQDNSSLQEAAGATNAQASSILPGLNLTSTRDAVEIQTDFDKLESRRRRIFEFYLVERRYFSMTTDYIFTLMLQESLPTSPVTNATTVIRNSFLQAFGLTSATPQSEAPAKTYHALVSQYFTLVTGSINNIGDMGSVAQDQILHDVDLQKEWMKAFLEEAIHEMTVAFQLLDLANQVLAPAELLQQWFQFLGDTSFLNQLEAFEDLSDLIPPVYCLLCAISLTMFNIPRVIQYLEGEIDVDSQVEYIGSSEALELVHEIIMAAVERNISPAIPVAYGWIPILHGMWRSYQNRAEKRDALQNQKAIETYDSGTAMIPGAGRRNSAGSITTIDKSSYDDFLTNTQMEKEIKPAQFLAEAATSEGRVFSIITRIAEWLGTSEHVAFAASVGSRMRLVLLDLLKATYTYVPYNAESVTALISLLSPGHDYWNLSKPNNLLPRQDIVSCTLTDGFTLDTYFHQALNRYPFEFAPFSRLCRILSCATSSGEKLVDIVNLLQKTPTLVFVMPAYHFNQFELIHEDRDDDMFELLEDIPLFPVVSSRKRIPMDEEDPFIVPARTTGVFMNTASADGPRIVRVEWEHSALALLGKRLEATLSPKLYQLALGQLSPDDTSEAISLIGTLIRTETLRASRAAGDAEGSEAGLIILAEVSRALPRNKDIISIVCEILDIYLEGEPGDSSLAVLTACFQFLHAILPLFPGRVWSYMARSAALSNDSSGGRLSRLVGTLELSNAQFDFLLSAVRVFSNLVDSAMSSSVQRKAVTKPSPRQKANENIWLGVSDKIMTQITVSISHAVVDIFESSSTWKFPSEVHRTILIRDLVPVMNNVITYTFGIDDMTKRKTLTTPLEISAKYVIDSFLSPAAGSLRIQPLLATLVAASQCPNTTLYANGRQAIFDQTIAVLGLATTLVRVANFFDRSSTTIELQLFKATPFVARVCAANDAFRKPAISLLEALVVSAGKTTGEPPSLLGYLGPRTSRAFLQLLSTLDRPFDQAEQVGAIWRFFSTIVRNRQQWMANCLLTGKTPRDVREGHDKTSQTSSDSVLTSALGRLSSISSIPTSEALSILDFLTSAQNYWPWTIFNLQKNNEFMSGLRSYVRELKSSSITSKTDVLQASNEARIAAYIAETFAMQLFHLRQMGQAGPLAKDLAQDLDYYLRDGVLVSGYNNSLHANFSRNFSNQYPGCTLENFKRTLLEPRSLGFEYYYALSFADRMLQFDPGWIGPRNNGFKSEMEMANANLSLVDAQIALFHAWEYLLLELSNCLPHNDALKKQSLQVAEQCLEANQSNQGHELIFERLTESRVNLALMLVQRVVNNTPSAGDVAQLLTTLWATVSTVEEPYNKDSILLYRTLLKLLYVTLRAQVSASGRNPKDTAEKLAMNNSAAAVSQTVLSILDRVVAGGFRTLVSLIHDSEAIIFPEDIAILTAIMQACLCIPGISQSQTQIVNIMAAHDAVHVAVSLYSWSDKLADKGDPIYGELSLLFLLELSALPLVAEQLACDGLLNHLTSASMASYLSRPNVTPFADTVGPQRCYSIWAKAIVPLLLNVTTSLGQTIAPEVAYVLNQFPNLMKSSVERFEALGGSRTQSRNKSSYITLLSVSEVHSLALITRVLGVFRSNNTRDVPEVEWDSQGLLENVEFWLSTRKILRERLLPLGPREAEWKAMPPSDIGKAAGCESRLEEKVVEQLEAVRAVLSEDLE</sequence>
<evidence type="ECO:0000256" key="5">
    <source>
        <dbReference type="ARBA" id="ARBA00023010"/>
    </source>
</evidence>
<dbReference type="Pfam" id="PF21093">
    <property type="entry name" value="Nup188_N-subdom_III"/>
    <property type="match status" value="1"/>
</dbReference>
<evidence type="ECO:0000313" key="11">
    <source>
        <dbReference type="Proteomes" id="UP000193689"/>
    </source>
</evidence>
<feature type="domain" description="Nuclear pore protein Nup188 C-terminal" evidence="8">
    <location>
        <begin position="1464"/>
        <end position="1832"/>
    </location>
</feature>
<dbReference type="Pfam" id="PF18378">
    <property type="entry name" value="Nup188_C"/>
    <property type="match status" value="1"/>
</dbReference>
<keyword evidence="4" id="KW-0653">Protein transport</keyword>
<evidence type="ECO:0000256" key="6">
    <source>
        <dbReference type="ARBA" id="ARBA00023132"/>
    </source>
</evidence>
<gene>
    <name evidence="10" type="ORF">BCR38DRAFT_344128</name>
</gene>
<evidence type="ECO:0000256" key="7">
    <source>
        <dbReference type="ARBA" id="ARBA00023242"/>
    </source>
</evidence>
<dbReference type="OrthoDB" id="102511at2759"/>
<evidence type="ECO:0000256" key="2">
    <source>
        <dbReference type="ARBA" id="ARBA00022448"/>
    </source>
</evidence>
<keyword evidence="6" id="KW-0906">Nuclear pore complex</keyword>
<name>A0A1Y2DWP4_9PEZI</name>
<dbReference type="RefSeq" id="XP_040715213.1">
    <property type="nucleotide sequence ID" value="XM_040856082.1"/>
</dbReference>
<keyword evidence="2" id="KW-0813">Transport</keyword>
<evidence type="ECO:0000256" key="4">
    <source>
        <dbReference type="ARBA" id="ARBA00022927"/>
    </source>
</evidence>
<dbReference type="GO" id="GO:0006405">
    <property type="term" value="P:RNA export from nucleus"/>
    <property type="evidence" value="ECO:0007669"/>
    <property type="project" value="TreeGrafter"/>
</dbReference>